<sequence>MSKLDQILSFASEIESRSTRLADATSTSIDLINHISYINQQLLNHDHDLDEIRQLMNNNQSCLIQLNALSERIFYLQSNLPINDYITNQTSFEHLNTEYNHILSKLAVNTEITDEFEEEEEDPQGDEVEHHFQHLDIEDSYFDDLSDEEEEEEEEQEGAYLNDFQSTSPTLEPPDLRKMISISNLQLKPMRCASSSAQAFTNPKTNTTPISAPVQPRSIQKKKSKYRLSSIYNINPVALEDKDCALYSNRTSYVTSAASSSPPSEDSDRMMKNSLSQSFDTIESHFSNHISLSKQDDQHDTTLKNEDDDENTETLPDPSPANASALHKHVRSNSLPTSSSAKSIDQIDLFKDLDYQEDYLRFNRLKHFISISSLPRRSPRFGTAEDELEDDNLFYQEFEKSLTPQQCLDNCDVCSVLSDVSYYSPEKQQHGSHEEDGKDEIQGAGGDARPSLEFDTYSSFLRKSKLNLNEAYHTAFPHLYQQRQSTNIENVTEQDQQQAPAQESHHVIASHNFKNPIATIGSTTPHTVSPTLDTSFEREQHPVLSASQSTDKLSSRKLLTQVISQSPFTVKRDAFASGAPSTPKLHQSYSPSSSSPPLPISKRNAHSVSSSPLSSRKIGTVVAKSSPSIAASPSSPTSSSTSPSFTHNLINFMSMSKMHRHKQQQEMQDQQYHQRQFHMQYLANPFTPQPLHVSTKPPTPEKIRQLKKQKRLKRHVPISIPNEAQLKRVPPQSDGRGGGATAAATQNNSFKNDASFAKLTILRNQKYINTRGDSLSFSNSPIVRECNHDALREALSASLLE</sequence>
<evidence type="ECO:0000256" key="1">
    <source>
        <dbReference type="SAM" id="MobiDB-lite"/>
    </source>
</evidence>
<feature type="region of interest" description="Disordered" evidence="1">
    <location>
        <begin position="199"/>
        <end position="221"/>
    </location>
</feature>
<feature type="compositionally biased region" description="Basic and acidic residues" evidence="1">
    <location>
        <begin position="427"/>
        <end position="441"/>
    </location>
</feature>
<feature type="compositionally biased region" description="Low complexity" evidence="1">
    <location>
        <begin position="625"/>
        <end position="644"/>
    </location>
</feature>
<dbReference type="OrthoDB" id="4018768at2759"/>
<keyword evidence="3" id="KW-1185">Reference proteome</keyword>
<dbReference type="RefSeq" id="XP_067546626.1">
    <property type="nucleotide sequence ID" value="XM_067694291.1"/>
</dbReference>
<feature type="region of interest" description="Disordered" evidence="1">
    <location>
        <begin position="144"/>
        <end position="173"/>
    </location>
</feature>
<name>A0A8H7ZDN0_9ASCO</name>
<feature type="compositionally biased region" description="Polar residues" evidence="1">
    <location>
        <begin position="199"/>
        <end position="210"/>
    </location>
</feature>
<evidence type="ECO:0000313" key="3">
    <source>
        <dbReference type="Proteomes" id="UP000669133"/>
    </source>
</evidence>
<protein>
    <submittedName>
        <fullName evidence="2">Uncharacterized protein</fullName>
    </submittedName>
</protein>
<reference evidence="2 3" key="1">
    <citation type="submission" date="2020-12" db="EMBL/GenBank/DDBJ databases">
        <title>Effect of drift, selection, and recombination on the evolution of hybrid genomes in Candida yeast pathogens.</title>
        <authorList>
            <person name="Mixao V."/>
            <person name="Ksiezopolska E."/>
            <person name="Saus E."/>
            <person name="Boekhout T."/>
            <person name="Gacser A."/>
            <person name="Gabaldon T."/>
        </authorList>
    </citation>
    <scope>NUCLEOTIDE SEQUENCE [LARGE SCALE GENOMIC DNA]</scope>
    <source>
        <strain evidence="2 3">BP57</strain>
    </source>
</reference>
<comment type="caution">
    <text evidence="2">The sequence shown here is derived from an EMBL/GenBank/DDBJ whole genome shotgun (WGS) entry which is preliminary data.</text>
</comment>
<dbReference type="AlphaFoldDB" id="A0A8H7ZDN0"/>
<gene>
    <name evidence="2" type="ORF">I9W82_005146</name>
</gene>
<feature type="region of interest" description="Disordered" evidence="1">
    <location>
        <begin position="425"/>
        <end position="450"/>
    </location>
</feature>
<feature type="compositionally biased region" description="Acidic residues" evidence="1">
    <location>
        <begin position="144"/>
        <end position="157"/>
    </location>
</feature>
<feature type="compositionally biased region" description="Basic and acidic residues" evidence="1">
    <location>
        <begin position="294"/>
        <end position="305"/>
    </location>
</feature>
<organism evidence="2 3">
    <name type="scientific">Candida metapsilosis</name>
    <dbReference type="NCBI Taxonomy" id="273372"/>
    <lineage>
        <taxon>Eukaryota</taxon>
        <taxon>Fungi</taxon>
        <taxon>Dikarya</taxon>
        <taxon>Ascomycota</taxon>
        <taxon>Saccharomycotina</taxon>
        <taxon>Pichiomycetes</taxon>
        <taxon>Debaryomycetaceae</taxon>
        <taxon>Candida/Lodderomyces clade</taxon>
        <taxon>Candida</taxon>
    </lineage>
</organism>
<accession>A0A8H7ZDN0</accession>
<dbReference type="Proteomes" id="UP000669133">
    <property type="component" value="Unassembled WGS sequence"/>
</dbReference>
<feature type="region of interest" description="Disordered" evidence="1">
    <location>
        <begin position="727"/>
        <end position="746"/>
    </location>
</feature>
<feature type="compositionally biased region" description="Polar residues" evidence="1">
    <location>
        <begin position="332"/>
        <end position="341"/>
    </location>
</feature>
<dbReference type="EMBL" id="JAEOAQ010000007">
    <property type="protein sequence ID" value="KAG5417510.1"/>
    <property type="molecule type" value="Genomic_DNA"/>
</dbReference>
<evidence type="ECO:0000313" key="2">
    <source>
        <dbReference type="EMBL" id="KAG5417510.1"/>
    </source>
</evidence>
<feature type="region of interest" description="Disordered" evidence="1">
    <location>
        <begin position="289"/>
        <end position="341"/>
    </location>
</feature>
<feature type="region of interest" description="Disordered" evidence="1">
    <location>
        <begin position="574"/>
        <end position="646"/>
    </location>
</feature>
<proteinExistence type="predicted"/>
<feature type="region of interest" description="Disordered" evidence="1">
    <location>
        <begin position="692"/>
        <end position="713"/>
    </location>
</feature>
<dbReference type="GeneID" id="93653775"/>